<dbReference type="PANTHER" id="PTHR47359">
    <property type="entry name" value="PEPTIDOGLYCAN DL-ENDOPEPTIDASE CWLO"/>
    <property type="match status" value="1"/>
</dbReference>
<dbReference type="PANTHER" id="PTHR47359:SF3">
    <property type="entry name" value="NLP_P60 DOMAIN-CONTAINING PROTEIN-RELATED"/>
    <property type="match status" value="1"/>
</dbReference>
<evidence type="ECO:0000256" key="1">
    <source>
        <dbReference type="ARBA" id="ARBA00007074"/>
    </source>
</evidence>
<dbReference type="InterPro" id="IPR000064">
    <property type="entry name" value="NLP_P60_dom"/>
</dbReference>
<protein>
    <submittedName>
        <fullName evidence="9">SagA protein</fullName>
        <ecNumber evidence="9">3.4.-.-</ecNumber>
    </submittedName>
</protein>
<dbReference type="PROSITE" id="PS51935">
    <property type="entry name" value="NLPC_P60"/>
    <property type="match status" value="1"/>
</dbReference>
<reference evidence="9 10" key="1">
    <citation type="submission" date="2015-09" db="EMBL/GenBank/DDBJ databases">
        <authorList>
            <consortium name="Pathogen Informatics"/>
        </authorList>
    </citation>
    <scope>NUCLEOTIDE SEQUENCE [LARGE SCALE GENOMIC DNA]</scope>
    <source>
        <strain evidence="9 10">2789STDY5834856</strain>
    </source>
</reference>
<dbReference type="Gene3D" id="3.90.1720.10">
    <property type="entry name" value="endopeptidase domain like (from Nostoc punctiforme)"/>
    <property type="match status" value="1"/>
</dbReference>
<dbReference type="InterPro" id="IPR051794">
    <property type="entry name" value="PG_Endopeptidase_C40"/>
</dbReference>
<evidence type="ECO:0000256" key="6">
    <source>
        <dbReference type="SAM" id="Coils"/>
    </source>
</evidence>
<dbReference type="Pfam" id="PF24568">
    <property type="entry name" value="CC_PcsB"/>
    <property type="match status" value="1"/>
</dbReference>
<dbReference type="GO" id="GO:0008234">
    <property type="term" value="F:cysteine-type peptidase activity"/>
    <property type="evidence" value="ECO:0007669"/>
    <property type="project" value="UniProtKB-KW"/>
</dbReference>
<feature type="domain" description="NlpC/P60" evidence="8">
    <location>
        <begin position="307"/>
        <end position="420"/>
    </location>
</feature>
<feature type="signal peptide" evidence="7">
    <location>
        <begin position="1"/>
        <end position="41"/>
    </location>
</feature>
<keyword evidence="6" id="KW-0175">Coiled coil</keyword>
<comment type="similarity">
    <text evidence="1">Belongs to the peptidase C40 family.</text>
</comment>
<dbReference type="Proteomes" id="UP000095594">
    <property type="component" value="Unassembled WGS sequence"/>
</dbReference>
<evidence type="ECO:0000256" key="2">
    <source>
        <dbReference type="ARBA" id="ARBA00022670"/>
    </source>
</evidence>
<accession>A0A174JZM6</accession>
<feature type="chain" id="PRO_5008025640" evidence="7">
    <location>
        <begin position="42"/>
        <end position="420"/>
    </location>
</feature>
<evidence type="ECO:0000256" key="3">
    <source>
        <dbReference type="ARBA" id="ARBA00022729"/>
    </source>
</evidence>
<keyword evidence="3 7" id="KW-0732">Signal</keyword>
<keyword evidence="5" id="KW-0788">Thiol protease</keyword>
<evidence type="ECO:0000256" key="5">
    <source>
        <dbReference type="ARBA" id="ARBA00022807"/>
    </source>
</evidence>
<dbReference type="EC" id="3.4.-.-" evidence="9"/>
<evidence type="ECO:0000256" key="7">
    <source>
        <dbReference type="SAM" id="SignalP"/>
    </source>
</evidence>
<dbReference type="SUPFAM" id="SSF54001">
    <property type="entry name" value="Cysteine proteinases"/>
    <property type="match status" value="1"/>
</dbReference>
<evidence type="ECO:0000313" key="9">
    <source>
        <dbReference type="EMBL" id="CUP03636.1"/>
    </source>
</evidence>
<dbReference type="Pfam" id="PF00877">
    <property type="entry name" value="NLPC_P60"/>
    <property type="match status" value="1"/>
</dbReference>
<dbReference type="InterPro" id="IPR057309">
    <property type="entry name" value="PcsB_CC"/>
</dbReference>
<feature type="coiled-coil region" evidence="6">
    <location>
        <begin position="47"/>
        <end position="116"/>
    </location>
</feature>
<dbReference type="EMBL" id="CYZX01000023">
    <property type="protein sequence ID" value="CUP03636.1"/>
    <property type="molecule type" value="Genomic_DNA"/>
</dbReference>
<evidence type="ECO:0000313" key="10">
    <source>
        <dbReference type="Proteomes" id="UP000095594"/>
    </source>
</evidence>
<evidence type="ECO:0000256" key="4">
    <source>
        <dbReference type="ARBA" id="ARBA00022801"/>
    </source>
</evidence>
<dbReference type="Gene3D" id="6.10.250.3150">
    <property type="match status" value="1"/>
</dbReference>
<sequence>MVMCYKRKGGRSEDQAKMRKKILSAILATTIIASFSMPAFATPEQDVIENQQEYDRLTQKIDEINGEIYALNGQIEPLLETIENNQKQMDDIKVEVTNTEKEIEAAKEKIQKTEEVLGKRVRELYKSGGQASYLTLIFSADSFNDLLTKVEATSRLINIDKKMVKELNDKQEKLDNKIKSLDEKNAELAKINEETSKTLSEFEEKKAEQEKLIEEAKAEQAIFERDYLAVSERKLIQYQIGVIQDSSSSLDELQSAISQLRNIRDNQIKSSIVEEEINEYIETAKVRVAEIEAEQAAANKPNRGEVSATGNAIVDFAYGYLGSPYVWGATGPTSFDCSGFTSFVYRNAAGVEITRTTYSQMGVGTAISYDQLQPGDLVFTYGGDHVGIYVGGGSYIHAPTEGDVVKVSPVTSFYTARRVL</sequence>
<feature type="coiled-coil region" evidence="6">
    <location>
        <begin position="164"/>
        <end position="270"/>
    </location>
</feature>
<proteinExistence type="inferred from homology"/>
<gene>
    <name evidence="9" type="ORF">ERS852471_02852</name>
</gene>
<keyword evidence="2" id="KW-0645">Protease</keyword>
<evidence type="ECO:0000259" key="8">
    <source>
        <dbReference type="PROSITE" id="PS51935"/>
    </source>
</evidence>
<dbReference type="GO" id="GO:0006508">
    <property type="term" value="P:proteolysis"/>
    <property type="evidence" value="ECO:0007669"/>
    <property type="project" value="UniProtKB-KW"/>
</dbReference>
<dbReference type="InterPro" id="IPR038765">
    <property type="entry name" value="Papain-like_cys_pep_sf"/>
</dbReference>
<organism evidence="9 10">
    <name type="scientific">Clostridium disporicum</name>
    <dbReference type="NCBI Taxonomy" id="84024"/>
    <lineage>
        <taxon>Bacteria</taxon>
        <taxon>Bacillati</taxon>
        <taxon>Bacillota</taxon>
        <taxon>Clostridia</taxon>
        <taxon>Eubacteriales</taxon>
        <taxon>Clostridiaceae</taxon>
        <taxon>Clostridium</taxon>
    </lineage>
</organism>
<keyword evidence="4 9" id="KW-0378">Hydrolase</keyword>
<dbReference type="AlphaFoldDB" id="A0A174JZM6"/>
<name>A0A174JZM6_9CLOT</name>